<name>A0A812NE45_SYMPI</name>
<protein>
    <submittedName>
        <fullName evidence="2">Ank3 protein</fullName>
    </submittedName>
</protein>
<keyword evidence="3" id="KW-1185">Reference proteome</keyword>
<evidence type="ECO:0000313" key="2">
    <source>
        <dbReference type="EMBL" id="CAE7302449.1"/>
    </source>
</evidence>
<dbReference type="Gene3D" id="1.10.238.10">
    <property type="entry name" value="EF-hand"/>
    <property type="match status" value="1"/>
</dbReference>
<dbReference type="EMBL" id="CAJNIZ010010546">
    <property type="protein sequence ID" value="CAE7302449.1"/>
    <property type="molecule type" value="Genomic_DNA"/>
</dbReference>
<evidence type="ECO:0000256" key="1">
    <source>
        <dbReference type="SAM" id="MobiDB-lite"/>
    </source>
</evidence>
<accession>A0A812NE45</accession>
<organism evidence="2 3">
    <name type="scientific">Symbiodinium pilosum</name>
    <name type="common">Dinoflagellate</name>
    <dbReference type="NCBI Taxonomy" id="2952"/>
    <lineage>
        <taxon>Eukaryota</taxon>
        <taxon>Sar</taxon>
        <taxon>Alveolata</taxon>
        <taxon>Dinophyceae</taxon>
        <taxon>Suessiales</taxon>
        <taxon>Symbiodiniaceae</taxon>
        <taxon>Symbiodinium</taxon>
    </lineage>
</organism>
<reference evidence="2" key="1">
    <citation type="submission" date="2021-02" db="EMBL/GenBank/DDBJ databases">
        <authorList>
            <person name="Dougan E. K."/>
            <person name="Rhodes N."/>
            <person name="Thang M."/>
            <person name="Chan C."/>
        </authorList>
    </citation>
    <scope>NUCLEOTIDE SEQUENCE</scope>
</reference>
<dbReference type="OrthoDB" id="442382at2759"/>
<proteinExistence type="predicted"/>
<sequence>MGCFHSKAAQPAQPDAKDLPRLLDSLAEKHGASKGGNTVQDAAASSAWRPATSQEVESRPEPRSSQSATWTQEQRQPTVEVEDTGVTSSSWFCCMAQRAWESELLQVASDLKCKLSDPHFVAMRCDLDSSGDSDAHELKQAARVFGMRPSEEELQDLMAGHQRITKEHFAKIILDFQQRPESAHSQRVVPHSLRGMALGQLQHLEEVFVKSGWLAMKCDSFNEEHAEAILAKKKFRQAPNLYALDSFVVTPMSEPGWCATCKQDSKQTIPWANLKSSFSELLNPHGLLVHVFVSHFWGHLYSSTVMALNLWALKHFSNYARHPSFGFVSRGAG</sequence>
<dbReference type="Proteomes" id="UP000649617">
    <property type="component" value="Unassembled WGS sequence"/>
</dbReference>
<feature type="region of interest" description="Disordered" evidence="1">
    <location>
        <begin position="1"/>
        <end position="82"/>
    </location>
</feature>
<feature type="compositionally biased region" description="Basic and acidic residues" evidence="1">
    <location>
        <begin position="15"/>
        <end position="31"/>
    </location>
</feature>
<comment type="caution">
    <text evidence="2">The sequence shown here is derived from an EMBL/GenBank/DDBJ whole genome shotgun (WGS) entry which is preliminary data.</text>
</comment>
<feature type="compositionally biased region" description="Polar residues" evidence="1">
    <location>
        <begin position="63"/>
        <end position="77"/>
    </location>
</feature>
<dbReference type="AlphaFoldDB" id="A0A812NE45"/>
<evidence type="ECO:0000313" key="3">
    <source>
        <dbReference type="Proteomes" id="UP000649617"/>
    </source>
</evidence>
<gene>
    <name evidence="2" type="primary">Ank3</name>
    <name evidence="2" type="ORF">SPIL2461_LOCUS6828</name>
</gene>